<reference evidence="1 2" key="1">
    <citation type="submission" date="2020-03" db="EMBL/GenBank/DDBJ databases">
        <title>Draft Genome Sequence of Cudoniella acicularis.</title>
        <authorList>
            <person name="Buettner E."/>
            <person name="Kellner H."/>
        </authorList>
    </citation>
    <scope>NUCLEOTIDE SEQUENCE [LARGE SCALE GENOMIC DNA]</scope>
    <source>
        <strain evidence="1 2">DSM 108380</strain>
    </source>
</reference>
<evidence type="ECO:0000313" key="1">
    <source>
        <dbReference type="EMBL" id="KAF4627047.1"/>
    </source>
</evidence>
<keyword evidence="2" id="KW-1185">Reference proteome</keyword>
<dbReference type="OrthoDB" id="4074350at2759"/>
<name>A0A8H4RBH5_9HELO</name>
<dbReference type="Proteomes" id="UP000566819">
    <property type="component" value="Unassembled WGS sequence"/>
</dbReference>
<comment type="caution">
    <text evidence="1">The sequence shown here is derived from an EMBL/GenBank/DDBJ whole genome shotgun (WGS) entry which is preliminary data.</text>
</comment>
<dbReference type="AlphaFoldDB" id="A0A8H4RBH5"/>
<gene>
    <name evidence="1" type="ORF">G7Y89_g11107</name>
</gene>
<protein>
    <submittedName>
        <fullName evidence="1">Uncharacterized protein</fullName>
    </submittedName>
</protein>
<accession>A0A8H4RBH5</accession>
<evidence type="ECO:0000313" key="2">
    <source>
        <dbReference type="Proteomes" id="UP000566819"/>
    </source>
</evidence>
<sequence>MSNVLAPSVCTNGAACDVAKLAGFYNAAASTTTFEIGQTGDIDNVPMNGTVGALASLIGSANFTFDTISIQCLNGVAGNGYNAVVNNFDMLVITAANERLPDGTTYPAQIGKLGLGAPNFNQTWLHFPPNPD</sequence>
<organism evidence="1 2">
    <name type="scientific">Cudoniella acicularis</name>
    <dbReference type="NCBI Taxonomy" id="354080"/>
    <lineage>
        <taxon>Eukaryota</taxon>
        <taxon>Fungi</taxon>
        <taxon>Dikarya</taxon>
        <taxon>Ascomycota</taxon>
        <taxon>Pezizomycotina</taxon>
        <taxon>Leotiomycetes</taxon>
        <taxon>Helotiales</taxon>
        <taxon>Tricladiaceae</taxon>
        <taxon>Cudoniella</taxon>
    </lineage>
</organism>
<dbReference type="EMBL" id="JAAMPI010001037">
    <property type="protein sequence ID" value="KAF4627047.1"/>
    <property type="molecule type" value="Genomic_DNA"/>
</dbReference>
<proteinExistence type="predicted"/>